<dbReference type="Gene3D" id="2.30.30.1190">
    <property type="match status" value="1"/>
</dbReference>
<dbReference type="InterPro" id="IPR050974">
    <property type="entry name" value="Plant_ZF_CCCH"/>
</dbReference>
<evidence type="ECO:0000313" key="8">
    <source>
        <dbReference type="EMBL" id="KAK8509874.1"/>
    </source>
</evidence>
<feature type="domain" description="C3H1-type" evidence="7">
    <location>
        <begin position="414"/>
        <end position="442"/>
    </location>
</feature>
<accession>A0ABR2BSI4</accession>
<dbReference type="InterPro" id="IPR036855">
    <property type="entry name" value="Znf_CCCH_sf"/>
</dbReference>
<keyword evidence="2 5" id="KW-0863">Zinc-finger</keyword>
<dbReference type="PROSITE" id="PS50103">
    <property type="entry name" value="ZF_C3H1"/>
    <property type="match status" value="5"/>
</dbReference>
<feature type="domain" description="C3H1-type" evidence="7">
    <location>
        <begin position="323"/>
        <end position="351"/>
    </location>
</feature>
<evidence type="ECO:0000259" key="7">
    <source>
        <dbReference type="PROSITE" id="PS50103"/>
    </source>
</evidence>
<dbReference type="Pfam" id="PF13456">
    <property type="entry name" value="RVT_3"/>
    <property type="match status" value="1"/>
</dbReference>
<feature type="zinc finger region" description="C3H1-type" evidence="5">
    <location>
        <begin position="617"/>
        <end position="645"/>
    </location>
</feature>
<reference evidence="8 9" key="1">
    <citation type="journal article" date="2024" name="G3 (Bethesda)">
        <title>Genome assembly of Hibiscus sabdariffa L. provides insights into metabolisms of medicinal natural products.</title>
        <authorList>
            <person name="Kim T."/>
        </authorList>
    </citation>
    <scope>NUCLEOTIDE SEQUENCE [LARGE SCALE GENOMIC DNA]</scope>
    <source>
        <strain evidence="8">TK-2024</strain>
        <tissue evidence="8">Old leaves</tissue>
    </source>
</reference>
<dbReference type="InterPro" id="IPR036397">
    <property type="entry name" value="RNaseH_sf"/>
</dbReference>
<dbReference type="PANTHER" id="PTHR12506:SF43">
    <property type="entry name" value="ZINC FINGER CCCH DOMAIN-CONTAINING PROTEIN 32"/>
    <property type="match status" value="1"/>
</dbReference>
<proteinExistence type="predicted"/>
<dbReference type="Pfam" id="PF13966">
    <property type="entry name" value="zf-RVT"/>
    <property type="match status" value="1"/>
</dbReference>
<dbReference type="PANTHER" id="PTHR12506">
    <property type="entry name" value="PROTEIN PHOSPHATASE RELATED"/>
    <property type="match status" value="1"/>
</dbReference>
<feature type="compositionally biased region" description="Low complexity" evidence="6">
    <location>
        <begin position="551"/>
        <end position="561"/>
    </location>
</feature>
<dbReference type="SUPFAM" id="SSF90229">
    <property type="entry name" value="CCCH zinc finger"/>
    <property type="match status" value="5"/>
</dbReference>
<dbReference type="Proteomes" id="UP001472677">
    <property type="component" value="Unassembled WGS sequence"/>
</dbReference>
<feature type="domain" description="C3H1-type" evidence="7">
    <location>
        <begin position="368"/>
        <end position="396"/>
    </location>
</feature>
<name>A0ABR2BSI4_9ROSI</name>
<dbReference type="InterPro" id="IPR000571">
    <property type="entry name" value="Znf_CCCH"/>
</dbReference>
<evidence type="ECO:0000256" key="1">
    <source>
        <dbReference type="ARBA" id="ARBA00022723"/>
    </source>
</evidence>
<feature type="zinc finger region" description="C3H1-type" evidence="5">
    <location>
        <begin position="368"/>
        <end position="396"/>
    </location>
</feature>
<dbReference type="InterPro" id="IPR026960">
    <property type="entry name" value="RVT-Znf"/>
</dbReference>
<dbReference type="SMART" id="SM00356">
    <property type="entry name" value="ZnF_C3H1"/>
    <property type="match status" value="5"/>
</dbReference>
<dbReference type="Pfam" id="PF00642">
    <property type="entry name" value="zf-CCCH"/>
    <property type="match status" value="5"/>
</dbReference>
<comment type="caution">
    <text evidence="8">The sequence shown here is derived from an EMBL/GenBank/DDBJ whole genome shotgun (WGS) entry which is preliminary data.</text>
</comment>
<feature type="region of interest" description="Disordered" evidence="6">
    <location>
        <begin position="544"/>
        <end position="574"/>
    </location>
</feature>
<feature type="region of interest" description="Disordered" evidence="6">
    <location>
        <begin position="287"/>
        <end position="307"/>
    </location>
</feature>
<organism evidence="8 9">
    <name type="scientific">Hibiscus sabdariffa</name>
    <name type="common">roselle</name>
    <dbReference type="NCBI Taxonomy" id="183260"/>
    <lineage>
        <taxon>Eukaryota</taxon>
        <taxon>Viridiplantae</taxon>
        <taxon>Streptophyta</taxon>
        <taxon>Embryophyta</taxon>
        <taxon>Tracheophyta</taxon>
        <taxon>Spermatophyta</taxon>
        <taxon>Magnoliopsida</taxon>
        <taxon>eudicotyledons</taxon>
        <taxon>Gunneridae</taxon>
        <taxon>Pentapetalae</taxon>
        <taxon>rosids</taxon>
        <taxon>malvids</taxon>
        <taxon>Malvales</taxon>
        <taxon>Malvaceae</taxon>
        <taxon>Malvoideae</taxon>
        <taxon>Hibiscus</taxon>
    </lineage>
</organism>
<evidence type="ECO:0000256" key="4">
    <source>
        <dbReference type="ARBA" id="ARBA00023125"/>
    </source>
</evidence>
<feature type="zinc finger region" description="C3H1-type" evidence="5">
    <location>
        <begin position="414"/>
        <end position="442"/>
    </location>
</feature>
<dbReference type="InterPro" id="IPR012337">
    <property type="entry name" value="RNaseH-like_sf"/>
</dbReference>
<evidence type="ECO:0000256" key="5">
    <source>
        <dbReference type="PROSITE-ProRule" id="PRU00723"/>
    </source>
</evidence>
<feature type="domain" description="C3H1-type" evidence="7">
    <location>
        <begin position="571"/>
        <end position="599"/>
    </location>
</feature>
<dbReference type="EMBL" id="JBBPBM010000090">
    <property type="protein sequence ID" value="KAK8509874.1"/>
    <property type="molecule type" value="Genomic_DNA"/>
</dbReference>
<evidence type="ECO:0000313" key="9">
    <source>
        <dbReference type="Proteomes" id="UP001472677"/>
    </source>
</evidence>
<feature type="domain" description="C3H1-type" evidence="7">
    <location>
        <begin position="617"/>
        <end position="645"/>
    </location>
</feature>
<sequence>MDGNDNWDLNLLLSKFPYSVASHIIAIKCPDVTDIADKPYWHLSNSQSFSIRSAYESLACSTWDNKSPCWKGFWSLPVPQRLSLFIWLSYKERLMTNVERCRRSFGQSLVCPCCHTHAETTVHVLRDCYLAHVVWSNLIPPNCNVDFFHSHFQVWLYSNLTADHIHPAFDLKWSTLFESTLWQIWYGVVSSSTGYGSVGGIFRTHDGSWLLGFNKSVGVTQSFQSELWAIFYGLQIARDNGFVHLLIQTDCLEAVTRLNAPSAGSDVNALVRAIVRLQGTLYSVGKGSAGHNKTKRNPAGPGNGLEESMWQMSLRGTESYPERPGVPDCVYYMRTGLCGYGSRCRYNHPRNRAAVEAAVRATGEYPERPGEPACQFYLKTGTCKFGASCKFHHPKHGGGSFSHVPLNIYGYPLRPGEEECSYYLKMGQCKFGVTCKFHHPQPAGTSMSASAPQFYQSVQSPSVPMPEQYGGASTNVRVPRPPLMPGSYVQGAYGPVLFPPGVVPIPGWSHYSAPISPVLSPGAQPAVGATSLYGLTQLSSSTPSLAGPYPSLSSSTGLSSSNQKEQTFPERPGEPECQYYLRTGDCKFGSSCRYHHPRDRVVPRTNCALNPMGLPLRPGVQPCSFYLQNGHCKFGSTCKFDHPVGTIRFSPSASSLIDMPVAPYQVGSLLATLAPPSSSSDLRPVLISGPKKESYLSRIPSSASTSSSSVGLIFSQTGSVPLSDLQISSQSSPLSSSRSTRQGGEIWVHYSQLCKVKFISCKAYQPICITSE</sequence>
<keyword evidence="9" id="KW-1185">Reference proteome</keyword>
<keyword evidence="1 5" id="KW-0479">Metal-binding</keyword>
<evidence type="ECO:0000256" key="3">
    <source>
        <dbReference type="ARBA" id="ARBA00022833"/>
    </source>
</evidence>
<keyword evidence="4" id="KW-0238">DNA-binding</keyword>
<dbReference type="Gene3D" id="3.30.420.10">
    <property type="entry name" value="Ribonuclease H-like superfamily/Ribonuclease H"/>
    <property type="match status" value="1"/>
</dbReference>
<feature type="zinc finger region" description="C3H1-type" evidence="5">
    <location>
        <begin position="323"/>
        <end position="351"/>
    </location>
</feature>
<keyword evidence="3 5" id="KW-0862">Zinc</keyword>
<evidence type="ECO:0000256" key="6">
    <source>
        <dbReference type="SAM" id="MobiDB-lite"/>
    </source>
</evidence>
<dbReference type="InterPro" id="IPR002156">
    <property type="entry name" value="RNaseH_domain"/>
</dbReference>
<evidence type="ECO:0000256" key="2">
    <source>
        <dbReference type="ARBA" id="ARBA00022771"/>
    </source>
</evidence>
<dbReference type="InterPro" id="IPR044730">
    <property type="entry name" value="RNase_H-like_dom_plant"/>
</dbReference>
<dbReference type="SUPFAM" id="SSF53098">
    <property type="entry name" value="Ribonuclease H-like"/>
    <property type="match status" value="1"/>
</dbReference>
<dbReference type="Gene3D" id="4.10.1000.10">
    <property type="entry name" value="Zinc finger, CCCH-type"/>
    <property type="match status" value="2"/>
</dbReference>
<dbReference type="CDD" id="cd06222">
    <property type="entry name" value="RNase_H_like"/>
    <property type="match status" value="1"/>
</dbReference>
<feature type="zinc finger region" description="C3H1-type" evidence="5">
    <location>
        <begin position="571"/>
        <end position="599"/>
    </location>
</feature>
<protein>
    <recommendedName>
        <fullName evidence="7">C3H1-type domain-containing protein</fullName>
    </recommendedName>
</protein>
<gene>
    <name evidence="8" type="ORF">V6N12_001945</name>
</gene>